<accession>X7F7G8</accession>
<gene>
    <name evidence="1" type="ORF">RISW2_03980</name>
</gene>
<keyword evidence="2" id="KW-1185">Reference proteome</keyword>
<dbReference type="eggNOG" id="COG1215">
    <property type="taxonomic scope" value="Bacteria"/>
</dbReference>
<dbReference type="AlphaFoldDB" id="X7F7G8"/>
<dbReference type="STRING" id="1449351.RISW2_03980"/>
<protein>
    <submittedName>
        <fullName evidence="1">Uncharacterized protein</fullName>
    </submittedName>
</protein>
<dbReference type="Proteomes" id="UP000023430">
    <property type="component" value="Unassembled WGS sequence"/>
</dbReference>
<dbReference type="EMBL" id="JAME01000014">
    <property type="protein sequence ID" value="ETX28877.1"/>
    <property type="molecule type" value="Genomic_DNA"/>
</dbReference>
<name>X7F7G8_9RHOB</name>
<organism evidence="1 2">
    <name type="scientific">Roseivivax isoporae LMG 25204</name>
    <dbReference type="NCBI Taxonomy" id="1449351"/>
    <lineage>
        <taxon>Bacteria</taxon>
        <taxon>Pseudomonadati</taxon>
        <taxon>Pseudomonadota</taxon>
        <taxon>Alphaproteobacteria</taxon>
        <taxon>Rhodobacterales</taxon>
        <taxon>Roseobacteraceae</taxon>
        <taxon>Roseivivax</taxon>
    </lineage>
</organism>
<dbReference type="CDD" id="cd00761">
    <property type="entry name" value="Glyco_tranf_GTA_type"/>
    <property type="match status" value="1"/>
</dbReference>
<sequence length="431" mass="46775">MICAIITPVGPGHAESFARICAPSVTRARDWSMGPFSEIRHLMMDDTEGRHGRSRRRNDALAQALADGVDWVFFLDADDVMTPNAFAAFGGVLDAEPDLDAVWGLICEQDPQGEPQLRAGQPERIDDRAGFLSVAPYLAVQIGAFVRTGVAAAIGFDTDMDTGEDYRFYRALWNGHRCAKRPEIFFLNRRGSHSTGPRAATGRDWSDSVTAQWREEVQRASVRVTVRHGGSDLVLRLTDPADPDQVPLLRGEMPMGAFLERIEPRLPLGLSMLVAGAVRGPVALWALRHLGASQVQLADADAAALDALRAEADANDVSARLSPRLLSLGAVAPAGDPDVRPEAPVMPDRVDLLHVAQGIATPEHLAGRLAPVIARHRPAILAEVPQEGILSFARGWCRKAGYELVDSAEVRDGMIYFALPSETHDAPDESR</sequence>
<proteinExistence type="predicted"/>
<dbReference type="RefSeq" id="WP_043770309.1">
    <property type="nucleotide sequence ID" value="NZ_JAME01000014.1"/>
</dbReference>
<dbReference type="Gene3D" id="3.90.550.10">
    <property type="entry name" value="Spore Coat Polysaccharide Biosynthesis Protein SpsA, Chain A"/>
    <property type="match status" value="1"/>
</dbReference>
<reference evidence="1 2" key="1">
    <citation type="submission" date="2014-01" db="EMBL/GenBank/DDBJ databases">
        <title>Roseivivax isoporae LMG 25204 Genome Sequencing.</title>
        <authorList>
            <person name="Lai Q."/>
            <person name="Li G."/>
            <person name="Shao Z."/>
        </authorList>
    </citation>
    <scope>NUCLEOTIDE SEQUENCE [LARGE SCALE GENOMIC DNA]</scope>
    <source>
        <strain evidence="1 2">LMG 25204</strain>
    </source>
</reference>
<dbReference type="SUPFAM" id="SSF53448">
    <property type="entry name" value="Nucleotide-diphospho-sugar transferases"/>
    <property type="match status" value="1"/>
</dbReference>
<dbReference type="OrthoDB" id="5679686at2"/>
<dbReference type="InterPro" id="IPR029044">
    <property type="entry name" value="Nucleotide-diphossugar_trans"/>
</dbReference>
<comment type="caution">
    <text evidence="1">The sequence shown here is derived from an EMBL/GenBank/DDBJ whole genome shotgun (WGS) entry which is preliminary data.</text>
</comment>
<evidence type="ECO:0000313" key="2">
    <source>
        <dbReference type="Proteomes" id="UP000023430"/>
    </source>
</evidence>
<evidence type="ECO:0000313" key="1">
    <source>
        <dbReference type="EMBL" id="ETX28877.1"/>
    </source>
</evidence>